<proteinExistence type="predicted"/>
<name>B7WQX1_COMTK</name>
<evidence type="ECO:0000313" key="4">
    <source>
        <dbReference type="Proteomes" id="UP000003039"/>
    </source>
</evidence>
<organism evidence="3 4">
    <name type="scientific">Comamonas testosteroni (strain DSM 14576 / KF-1)</name>
    <name type="common">Pseudomonas testosteroni</name>
    <dbReference type="NCBI Taxonomy" id="399795"/>
    <lineage>
        <taxon>Bacteria</taxon>
        <taxon>Pseudomonadati</taxon>
        <taxon>Pseudomonadota</taxon>
        <taxon>Betaproteobacteria</taxon>
        <taxon>Burkholderiales</taxon>
        <taxon>Comamonadaceae</taxon>
        <taxon>Comamonas</taxon>
    </lineage>
</organism>
<dbReference type="Pfam" id="PF13692">
    <property type="entry name" value="Glyco_trans_1_4"/>
    <property type="match status" value="1"/>
</dbReference>
<dbReference type="PANTHER" id="PTHR12526:SF510">
    <property type="entry name" value="D-INOSITOL 3-PHOSPHATE GLYCOSYLTRANSFERASE"/>
    <property type="match status" value="1"/>
</dbReference>
<accession>B7WQX1</accession>
<dbReference type="PANTHER" id="PTHR12526">
    <property type="entry name" value="GLYCOSYLTRANSFERASE"/>
    <property type="match status" value="1"/>
</dbReference>
<evidence type="ECO:0000313" key="3">
    <source>
        <dbReference type="EMBL" id="EED67116.1"/>
    </source>
</evidence>
<reference evidence="3 4" key="1">
    <citation type="journal article" date="2004" name="Appl. Environ. Microbiol.">
        <title>Mineralization of individual congeners of linear alkylbenzenesulfonate by defined pairs of heterotrophic bacteria.</title>
        <authorList>
            <person name="Schleheck D."/>
            <person name="Knepper T.P."/>
            <person name="Fischer K."/>
            <person name="Cook A.M."/>
        </authorList>
    </citation>
    <scope>NUCLEOTIDE SEQUENCE [LARGE SCALE GENOMIC DNA]</scope>
    <source>
        <strain evidence="4">DSM 14576 / KF-1</strain>
    </source>
</reference>
<dbReference type="eggNOG" id="COG0438">
    <property type="taxonomic scope" value="Bacteria"/>
</dbReference>
<keyword evidence="2 3" id="KW-0808">Transferase</keyword>
<dbReference type="GO" id="GO:0016757">
    <property type="term" value="F:glycosyltransferase activity"/>
    <property type="evidence" value="ECO:0007669"/>
    <property type="project" value="UniProtKB-KW"/>
</dbReference>
<dbReference type="AlphaFoldDB" id="B7WQX1"/>
<dbReference type="SUPFAM" id="SSF53756">
    <property type="entry name" value="UDP-Glycosyltransferase/glycogen phosphorylase"/>
    <property type="match status" value="1"/>
</dbReference>
<comment type="caution">
    <text evidence="3">The sequence shown here is derived from an EMBL/GenBank/DDBJ whole genome shotgun (WGS) entry which is preliminary data.</text>
</comment>
<protein>
    <submittedName>
        <fullName evidence="3">Glycosyl transferase group 1</fullName>
    </submittedName>
</protein>
<evidence type="ECO:0000256" key="1">
    <source>
        <dbReference type="ARBA" id="ARBA00022676"/>
    </source>
</evidence>
<dbReference type="OrthoDB" id="9775208at2"/>
<evidence type="ECO:0000256" key="2">
    <source>
        <dbReference type="ARBA" id="ARBA00022679"/>
    </source>
</evidence>
<dbReference type="Gene3D" id="3.40.50.2000">
    <property type="entry name" value="Glycogen Phosphorylase B"/>
    <property type="match status" value="2"/>
</dbReference>
<dbReference type="EMBL" id="AAUJ02000001">
    <property type="protein sequence ID" value="EED67116.1"/>
    <property type="molecule type" value="Genomic_DNA"/>
</dbReference>
<keyword evidence="1" id="KW-0328">Glycosyltransferase</keyword>
<dbReference type="Proteomes" id="UP000003039">
    <property type="component" value="Unassembled WGS sequence"/>
</dbReference>
<gene>
    <name evidence="3" type="ORF">CtesDRAFT_PD2062</name>
</gene>
<sequence length="322" mass="35539">MYKPLLIILDPVKAPGTSFVRPLLLTLEQYYRVELHEYAPLGMVAPALALADILWVDWSTEHAVLASKLNRLARKPLLVRLHSYEALDTDCIERIDWANVSTCVAVSETILGIAHERCAGMARCHVCVIENGIDLHRFKVNYDQPGSRQAPKIAWVGDLAPKKDPALALRILADFRRAGGEASLAFAGAWKSLRVRLHLLDLVAKLGLQDVVHFDGVVDDMPQWLADKDVLLSTSMFESFGYAIGEALAMGLDAVVLTYPGAERAWPADILVCTSAEAVERLQHVQKHRWTGYVAGRYALVDQAKHMVAQLQSMSASGHVGE</sequence>
<dbReference type="RefSeq" id="WP_003054500.1">
    <property type="nucleotide sequence ID" value="NZ_AAUJ02000001.1"/>
</dbReference>